<reference evidence="5" key="1">
    <citation type="submission" date="2018-11" db="EMBL/GenBank/DDBJ databases">
        <authorList>
            <person name="Grassa J C."/>
        </authorList>
    </citation>
    <scope>NUCLEOTIDE SEQUENCE [LARGE SCALE GENOMIC DNA]</scope>
</reference>
<reference evidence="5" key="2">
    <citation type="submission" date="2021-03" db="UniProtKB">
        <authorList>
            <consortium name="EnsemblPlants"/>
        </authorList>
    </citation>
    <scope>IDENTIFICATION</scope>
</reference>
<evidence type="ECO:0000259" key="3">
    <source>
        <dbReference type="Pfam" id="PF07727"/>
    </source>
</evidence>
<dbReference type="InterPro" id="IPR012337">
    <property type="entry name" value="RNaseH-like_sf"/>
</dbReference>
<organism evidence="5 6">
    <name type="scientific">Cannabis sativa</name>
    <name type="common">Hemp</name>
    <name type="synonym">Marijuana</name>
    <dbReference type="NCBI Taxonomy" id="3483"/>
    <lineage>
        <taxon>Eukaryota</taxon>
        <taxon>Viridiplantae</taxon>
        <taxon>Streptophyta</taxon>
        <taxon>Embryophyta</taxon>
        <taxon>Tracheophyta</taxon>
        <taxon>Spermatophyta</taxon>
        <taxon>Magnoliopsida</taxon>
        <taxon>eudicotyledons</taxon>
        <taxon>Gunneridae</taxon>
        <taxon>Pentapetalae</taxon>
        <taxon>rosids</taxon>
        <taxon>fabids</taxon>
        <taxon>Rosales</taxon>
        <taxon>Cannabaceae</taxon>
        <taxon>Cannabis</taxon>
    </lineage>
</organism>
<feature type="domain" description="Retroviral polymerase SH3-like" evidence="4">
    <location>
        <begin position="505"/>
        <end position="543"/>
    </location>
</feature>
<feature type="compositionally biased region" description="Low complexity" evidence="1">
    <location>
        <begin position="557"/>
        <end position="570"/>
    </location>
</feature>
<evidence type="ECO:0000259" key="4">
    <source>
        <dbReference type="Pfam" id="PF25597"/>
    </source>
</evidence>
<dbReference type="InterPro" id="IPR005162">
    <property type="entry name" value="Retrotrans_gag_dom"/>
</dbReference>
<feature type="domain" description="Reverse transcriptase Ty1/copia-type" evidence="3">
    <location>
        <begin position="682"/>
        <end position="887"/>
    </location>
</feature>
<dbReference type="PANTHER" id="PTHR11439:SF463">
    <property type="entry name" value="REVERSE TRANSCRIPTASE TY1_COPIA-TYPE DOMAIN-CONTAINING PROTEIN"/>
    <property type="match status" value="1"/>
</dbReference>
<dbReference type="Pfam" id="PF25597">
    <property type="entry name" value="SH3_retrovirus"/>
    <property type="match status" value="1"/>
</dbReference>
<keyword evidence="6" id="KW-1185">Reference proteome</keyword>
<feature type="compositionally biased region" description="Polar residues" evidence="1">
    <location>
        <begin position="332"/>
        <end position="359"/>
    </location>
</feature>
<dbReference type="AlphaFoldDB" id="A0A803PC32"/>
<evidence type="ECO:0008006" key="7">
    <source>
        <dbReference type="Google" id="ProtNLM"/>
    </source>
</evidence>
<dbReference type="Gramene" id="evm.model.04.1187">
    <property type="protein sequence ID" value="cds.evm.model.04.1187"/>
    <property type="gene ID" value="evm.TU.04.1187"/>
</dbReference>
<feature type="compositionally biased region" description="Polar residues" evidence="1">
    <location>
        <begin position="100"/>
        <end position="121"/>
    </location>
</feature>
<dbReference type="Pfam" id="PF03732">
    <property type="entry name" value="Retrotrans_gag"/>
    <property type="match status" value="1"/>
</dbReference>
<dbReference type="SUPFAM" id="SSF56672">
    <property type="entry name" value="DNA/RNA polymerases"/>
    <property type="match status" value="1"/>
</dbReference>
<evidence type="ECO:0000256" key="1">
    <source>
        <dbReference type="SAM" id="MobiDB-lite"/>
    </source>
</evidence>
<accession>A0A803PC32</accession>
<proteinExistence type="predicted"/>
<dbReference type="Proteomes" id="UP000596661">
    <property type="component" value="Chromosome 4"/>
</dbReference>
<feature type="region of interest" description="Disordered" evidence="1">
    <location>
        <begin position="279"/>
        <end position="299"/>
    </location>
</feature>
<feature type="domain" description="Retrotransposon gag" evidence="2">
    <location>
        <begin position="175"/>
        <end position="280"/>
    </location>
</feature>
<dbReference type="InterPro" id="IPR057670">
    <property type="entry name" value="SH3_retrovirus"/>
</dbReference>
<feature type="region of interest" description="Disordered" evidence="1">
    <location>
        <begin position="557"/>
        <end position="588"/>
    </location>
</feature>
<dbReference type="SUPFAM" id="SSF53098">
    <property type="entry name" value="Ribonuclease H-like"/>
    <property type="match status" value="1"/>
</dbReference>
<feature type="region of interest" description="Disordered" evidence="1">
    <location>
        <begin position="323"/>
        <end position="363"/>
    </location>
</feature>
<dbReference type="PANTHER" id="PTHR11439">
    <property type="entry name" value="GAG-POL-RELATED RETROTRANSPOSON"/>
    <property type="match status" value="1"/>
</dbReference>
<dbReference type="InterPro" id="IPR013103">
    <property type="entry name" value="RVT_2"/>
</dbReference>
<evidence type="ECO:0000313" key="6">
    <source>
        <dbReference type="Proteomes" id="UP000596661"/>
    </source>
</evidence>
<dbReference type="EnsemblPlants" id="evm.model.04.1187">
    <property type="protein sequence ID" value="cds.evm.model.04.1187"/>
    <property type="gene ID" value="evm.TU.04.1187"/>
</dbReference>
<sequence>MIEAAAACVTSEESRRPAIIRETFAILKGEEQRFISRRKKSGILGNGCVIDCYSQSQQINSEMRSHLALAILIQLLPLPSSSLIFLKIDSFLASMAKHNTQSSVNDENGDTSSDPTPNPDINSAPIPQATIETRDRPAHEDLSSPYFLSTGDHPGLMLSSQTFTSWTRCNNMVMSWLMQSVSPEIAKSIMYFNLASDMWNDLVDRFNEGNGPRIFQLKAELHSLQQGDQSISSYFTKLKSLWDELKEFQPSANCTCGALQRLQEFYNQDQVLQFLTGLNESYNSPPNQPRNKKPRPSCSHCHKPGHLVDKCYFLHGFPPGYGDKNKSEKSKSTPQAHQTNAASGSTAPNSCTESGLNISNPPPDLTAHYQQLISFLSQQLQQQNSKSDNRFCCRYKSSLAPLVTSKVGMASKIGKLYILKQSPISTATTPLPFNNCTVNSVIPKNDLWHNRLGHPSLALVYWPHAIQTATYLINRTPSKVLHHKTPFEILHNKKPAYEHLRTFGCLAYASTLDRNRHKFSPRANNCVFLGYPSGMKAYTLLDLKPIPFFNPEITLPSSPSPTHLPSQTSSVPTPTEGSTIPTSKTGRTLKKPQHLQDYICSIGTTTDPTSHPIQKYMSFHKLSPQFLSAILSAHTIFEPKHYSAAAKDPRWNNAMDIETKALEDNHTWIVVSLPPGYTPIGSKGYTQKYGIDYLDTYAPVAKFNTLKILLALAAINNWELHQMDINNAFLHGDLHEEIYMKLPPGYKSATKLPPNAVCKLQKSIYGLKQASRQWYAKLSTTLISNGFTQSQSDYSLFIKSNNHLFMAVLVYVDDIVIASSNASATIEFKTFLNNKFKLKDLGHLRFFLGIEISRSPQGIYISQRPFTLQLLNETGYLGSKPVSTPMEPNLKLSSTDGQLLSNPTTYRSLIGKLLYLTITRPDLSYAVNRLKTSLNIKVFSDADWGSCIDTRRSISGYCVFIGNSLVSWKSKKQATVSRSSAEAEYRAMAHATCEITWILAILKDFKICHTTPAILYCDNDAALHISENPVFHERTKHVDIDCHIVREKVQQGTIKMLHVSSNNNLADIFTKALFPASFKAMISKMGVKDLYTPP</sequence>
<dbReference type="CDD" id="cd09272">
    <property type="entry name" value="RNase_HI_RT_Ty1"/>
    <property type="match status" value="1"/>
</dbReference>
<name>A0A803PC32_CANSA</name>
<protein>
    <recommendedName>
        <fullName evidence="7">Reverse transcriptase Ty1/copia-type domain-containing protein</fullName>
    </recommendedName>
</protein>
<dbReference type="EMBL" id="UZAU01000376">
    <property type="status" value="NOT_ANNOTATED_CDS"/>
    <property type="molecule type" value="Genomic_DNA"/>
</dbReference>
<feature type="compositionally biased region" description="Basic residues" evidence="1">
    <location>
        <begin position="290"/>
        <end position="299"/>
    </location>
</feature>
<evidence type="ECO:0000259" key="2">
    <source>
        <dbReference type="Pfam" id="PF03732"/>
    </source>
</evidence>
<evidence type="ECO:0000313" key="5">
    <source>
        <dbReference type="EnsemblPlants" id="cds.evm.model.04.1187"/>
    </source>
</evidence>
<dbReference type="Pfam" id="PF07727">
    <property type="entry name" value="RVT_2"/>
    <property type="match status" value="1"/>
</dbReference>
<dbReference type="InterPro" id="IPR043502">
    <property type="entry name" value="DNA/RNA_pol_sf"/>
</dbReference>
<feature type="compositionally biased region" description="Polar residues" evidence="1">
    <location>
        <begin position="571"/>
        <end position="586"/>
    </location>
</feature>
<feature type="region of interest" description="Disordered" evidence="1">
    <location>
        <begin position="100"/>
        <end position="126"/>
    </location>
</feature>
<dbReference type="OMA" id="PSANCTC"/>